<reference evidence="2 3" key="1">
    <citation type="submission" date="2017-08" db="EMBL/GenBank/DDBJ databases">
        <title>Comparative genomics of non-oral Prevotella species.</title>
        <authorList>
            <person name="Accetto T."/>
            <person name="Nograsek B."/>
            <person name="Avgustin G."/>
        </authorList>
    </citation>
    <scope>NUCLEOTIDE SEQUENCE [LARGE SCALE GENOMIC DNA]</scope>
    <source>
        <strain evidence="2 3">TC1-1</strain>
    </source>
</reference>
<evidence type="ECO:0000313" key="3">
    <source>
        <dbReference type="Proteomes" id="UP000216189"/>
    </source>
</evidence>
<feature type="signal peptide" evidence="1">
    <location>
        <begin position="1"/>
        <end position="19"/>
    </location>
</feature>
<feature type="chain" id="PRO_5045579695" description="Transglutaminase-like domain-containing protein" evidence="1">
    <location>
        <begin position="20"/>
        <end position="354"/>
    </location>
</feature>
<dbReference type="Proteomes" id="UP000216189">
    <property type="component" value="Unassembled WGS sequence"/>
</dbReference>
<protein>
    <recommendedName>
        <fullName evidence="4">Transglutaminase-like domain-containing protein</fullName>
    </recommendedName>
</protein>
<evidence type="ECO:0008006" key="4">
    <source>
        <dbReference type="Google" id="ProtNLM"/>
    </source>
</evidence>
<sequence length="354" mass="41206">MIKIRIIILLLLVVNKITANTNDTIYYDRPEELSYDTIPYMVNDKAFMEGFNELAKMLVGGEPYSLKRAEFVVERAYSGGKMDYSKYCHDIDSVVFILKRFIQVNNIQQYKTAPNYALFEYFTKASPMNGNKAFSYDFNDFTGKKDFRNLFITKVMKTHTGQCTSLPLYYKILCDELGGQSSLAFAPKHAYIKHIGEDGKWVNIELTNGHFVRDEWIIQTMNVSTEAIRNGVFLTALSDKENIAFMITQLGKAYQQKYNSWDYFPLRCADEVLKILPHFCDALVLKFCVHQQLGYAYQKKYGNDHTDYAYYNYSEFQRMINTLDSLGYSQQTEEEYKQSVEKALKNIEDKSNKH</sequence>
<accession>A0ABX4EEN3</accession>
<comment type="caution">
    <text evidence="2">The sequence shown here is derived from an EMBL/GenBank/DDBJ whole genome shotgun (WGS) entry which is preliminary data.</text>
</comment>
<gene>
    <name evidence="2" type="ORF">CIK91_14005</name>
</gene>
<evidence type="ECO:0000256" key="1">
    <source>
        <dbReference type="SAM" id="SignalP"/>
    </source>
</evidence>
<dbReference type="GeneID" id="72478440"/>
<proteinExistence type="predicted"/>
<keyword evidence="1" id="KW-0732">Signal</keyword>
<name>A0ABX4EEN3_SEGBR</name>
<organism evidence="2 3">
    <name type="scientific">Segatella bryantii</name>
    <name type="common">Prevotella bryantii</name>
    <dbReference type="NCBI Taxonomy" id="77095"/>
    <lineage>
        <taxon>Bacteria</taxon>
        <taxon>Pseudomonadati</taxon>
        <taxon>Bacteroidota</taxon>
        <taxon>Bacteroidia</taxon>
        <taxon>Bacteroidales</taxon>
        <taxon>Prevotellaceae</taxon>
        <taxon>Segatella</taxon>
    </lineage>
</organism>
<keyword evidence="3" id="KW-1185">Reference proteome</keyword>
<dbReference type="RefSeq" id="WP_094449160.1">
    <property type="nucleotide sequence ID" value="NZ_CP091797.1"/>
</dbReference>
<dbReference type="EMBL" id="NPJF01000074">
    <property type="protein sequence ID" value="OYP53027.1"/>
    <property type="molecule type" value="Genomic_DNA"/>
</dbReference>
<evidence type="ECO:0000313" key="2">
    <source>
        <dbReference type="EMBL" id="OYP53027.1"/>
    </source>
</evidence>